<dbReference type="PROSITE" id="PS50853">
    <property type="entry name" value="FN3"/>
    <property type="match status" value="1"/>
</dbReference>
<reference evidence="7" key="1">
    <citation type="journal article" date="2014" name="Int. J. Syst. Evol. Microbiol.">
        <title>Complete genome of a new Firmicutes species belonging to the dominant human colonic microbiota ('Ruminococcus bicirculans') reveals two chromosomes and a selective capacity to utilize plant glucans.</title>
        <authorList>
            <consortium name="NISC Comparative Sequencing Program"/>
            <person name="Wegmann U."/>
            <person name="Louis P."/>
            <person name="Goesmann A."/>
            <person name="Henrissat B."/>
            <person name="Duncan S.H."/>
            <person name="Flint H.J."/>
        </authorList>
    </citation>
    <scope>NUCLEOTIDE SEQUENCE</scope>
    <source>
        <strain evidence="7">CECT 7703</strain>
    </source>
</reference>
<evidence type="ECO:0000313" key="8">
    <source>
        <dbReference type="Proteomes" id="UP001180081"/>
    </source>
</evidence>
<dbReference type="SUPFAM" id="SSF50199">
    <property type="entry name" value="Staphylococcal nuclease"/>
    <property type="match status" value="1"/>
</dbReference>
<dbReference type="EMBL" id="JAUFPU010000008">
    <property type="protein sequence ID" value="MDN3577078.1"/>
    <property type="molecule type" value="Genomic_DNA"/>
</dbReference>
<dbReference type="SUPFAM" id="SSF49265">
    <property type="entry name" value="Fibronectin type III"/>
    <property type="match status" value="1"/>
</dbReference>
<dbReference type="SMART" id="SM00318">
    <property type="entry name" value="SNc"/>
    <property type="match status" value="1"/>
</dbReference>
<dbReference type="PROSITE" id="PS01284">
    <property type="entry name" value="TNASE_2"/>
    <property type="match status" value="1"/>
</dbReference>
<sequence>MLRYALLAAVLLVAAFAEAKNCTKGKPCGKTCIAMTDTCRIGNPGWTLPGAPSLSKATAGDRSATLTFSPPSYAGGGSITGYTATCYGTTHTAKISGTDSPLVVSNLVNGTAYYCSVSASNWLGSGLSSSSFGVTPTAPPTVPAALSYSHDGDTLIVQINGVRTSVRLQDIDAPELSQPWGKEAKTCLDRLITNRTLSVGSTSKDRYGRTLATVYVDGLNLNLELVKQGCAWLYREYSSEAGFDAAEQAAKLAKLGLWAQLSPTAPWDYRRAGNAKTTVTFTWASIVMPEYFSGSPTIDSPIAGAERWQFPLSKTALASYQGRVYVMGSLFNAADWMDVGALDDYAAQADLAEGSY</sequence>
<dbReference type="CDD" id="cd00063">
    <property type="entry name" value="FN3"/>
    <property type="match status" value="1"/>
</dbReference>
<name>A0ABT8B695_9NEIS</name>
<evidence type="ECO:0000256" key="2">
    <source>
        <dbReference type="ARBA" id="ARBA00022759"/>
    </source>
</evidence>
<keyword evidence="8" id="KW-1185">Reference proteome</keyword>
<dbReference type="InterPro" id="IPR002071">
    <property type="entry name" value="Thermonucl_AS"/>
</dbReference>
<proteinExistence type="predicted"/>
<dbReference type="Gene3D" id="2.40.50.90">
    <property type="match status" value="1"/>
</dbReference>
<dbReference type="PANTHER" id="PTHR12302">
    <property type="entry name" value="EBNA2 BINDING PROTEIN P100"/>
    <property type="match status" value="1"/>
</dbReference>
<dbReference type="SMART" id="SM00060">
    <property type="entry name" value="FN3"/>
    <property type="match status" value="1"/>
</dbReference>
<feature type="signal peptide" evidence="4">
    <location>
        <begin position="1"/>
        <end position="19"/>
    </location>
</feature>
<evidence type="ECO:0000259" key="5">
    <source>
        <dbReference type="PROSITE" id="PS50830"/>
    </source>
</evidence>
<dbReference type="Proteomes" id="UP001180081">
    <property type="component" value="Unassembled WGS sequence"/>
</dbReference>
<keyword evidence="3" id="KW-0378">Hydrolase</keyword>
<evidence type="ECO:0000256" key="1">
    <source>
        <dbReference type="ARBA" id="ARBA00022722"/>
    </source>
</evidence>
<dbReference type="PROSITE" id="PS01123">
    <property type="entry name" value="TNASE_1"/>
    <property type="match status" value="1"/>
</dbReference>
<reference evidence="7" key="2">
    <citation type="submission" date="2023-06" db="EMBL/GenBank/DDBJ databases">
        <authorList>
            <person name="Lucena T."/>
            <person name="Sun Q."/>
        </authorList>
    </citation>
    <scope>NUCLEOTIDE SEQUENCE</scope>
    <source>
        <strain evidence="7">CECT 7703</strain>
    </source>
</reference>
<organism evidence="7 8">
    <name type="scientific">Chitinimonas viridis</name>
    <dbReference type="NCBI Taxonomy" id="664880"/>
    <lineage>
        <taxon>Bacteria</taxon>
        <taxon>Pseudomonadati</taxon>
        <taxon>Pseudomonadota</taxon>
        <taxon>Betaproteobacteria</taxon>
        <taxon>Neisseriales</taxon>
        <taxon>Chitinibacteraceae</taxon>
        <taxon>Chitinimonas</taxon>
    </lineage>
</organism>
<dbReference type="PROSITE" id="PS50830">
    <property type="entry name" value="TNASE_3"/>
    <property type="match status" value="1"/>
</dbReference>
<comment type="caution">
    <text evidence="7">The sequence shown here is derived from an EMBL/GenBank/DDBJ whole genome shotgun (WGS) entry which is preliminary data.</text>
</comment>
<keyword evidence="1" id="KW-0540">Nuclease</keyword>
<dbReference type="InterPro" id="IPR035437">
    <property type="entry name" value="SNase_OB-fold_sf"/>
</dbReference>
<dbReference type="RefSeq" id="WP_290332558.1">
    <property type="nucleotide sequence ID" value="NZ_JAUFPU010000008.1"/>
</dbReference>
<feature type="domain" description="Fibronectin type-III" evidence="6">
    <location>
        <begin position="48"/>
        <end position="140"/>
    </location>
</feature>
<accession>A0ABT8B695</accession>
<evidence type="ECO:0000259" key="6">
    <source>
        <dbReference type="PROSITE" id="PS50853"/>
    </source>
</evidence>
<protein>
    <submittedName>
        <fullName evidence="7">Thermonuclease family protein</fullName>
    </submittedName>
</protein>
<dbReference type="Pfam" id="PF00565">
    <property type="entry name" value="SNase"/>
    <property type="match status" value="1"/>
</dbReference>
<dbReference type="InterPro" id="IPR036116">
    <property type="entry name" value="FN3_sf"/>
</dbReference>
<dbReference type="Gene3D" id="2.60.40.10">
    <property type="entry name" value="Immunoglobulins"/>
    <property type="match status" value="1"/>
</dbReference>
<keyword evidence="2" id="KW-0255">Endonuclease</keyword>
<dbReference type="InterPro" id="IPR016071">
    <property type="entry name" value="Staphylococal_nuclease_OB-fold"/>
</dbReference>
<dbReference type="PANTHER" id="PTHR12302:SF3">
    <property type="entry name" value="SERINE_THREONINE-PROTEIN KINASE 31"/>
    <property type="match status" value="1"/>
</dbReference>
<dbReference type="InterPro" id="IPR003961">
    <property type="entry name" value="FN3_dom"/>
</dbReference>
<gene>
    <name evidence="7" type="ORF">QWZ03_09905</name>
</gene>
<dbReference type="InterPro" id="IPR013783">
    <property type="entry name" value="Ig-like_fold"/>
</dbReference>
<evidence type="ECO:0000256" key="4">
    <source>
        <dbReference type="SAM" id="SignalP"/>
    </source>
</evidence>
<evidence type="ECO:0000313" key="7">
    <source>
        <dbReference type="EMBL" id="MDN3577078.1"/>
    </source>
</evidence>
<dbReference type="Pfam" id="PF00041">
    <property type="entry name" value="fn3"/>
    <property type="match status" value="1"/>
</dbReference>
<keyword evidence="4" id="KW-0732">Signal</keyword>
<feature type="domain" description="TNase-like" evidence="5">
    <location>
        <begin position="151"/>
        <end position="260"/>
    </location>
</feature>
<feature type="chain" id="PRO_5046942101" evidence="4">
    <location>
        <begin position="20"/>
        <end position="356"/>
    </location>
</feature>
<evidence type="ECO:0000256" key="3">
    <source>
        <dbReference type="ARBA" id="ARBA00022801"/>
    </source>
</evidence>